<evidence type="ECO:0000313" key="2">
    <source>
        <dbReference type="EMBL" id="VDK19289.1"/>
    </source>
</evidence>
<dbReference type="WBParaSite" id="ASIM_0000194001-mRNA-1">
    <property type="protein sequence ID" value="ASIM_0000194001-mRNA-1"/>
    <property type="gene ID" value="ASIM_0000194001"/>
</dbReference>
<proteinExistence type="predicted"/>
<reference evidence="2 3" key="2">
    <citation type="submission" date="2018-11" db="EMBL/GenBank/DDBJ databases">
        <authorList>
            <consortium name="Pathogen Informatics"/>
        </authorList>
    </citation>
    <scope>NUCLEOTIDE SEQUENCE [LARGE SCALE GENOMIC DNA]</scope>
</reference>
<gene>
    <name evidence="2" type="ORF">ASIM_LOCUS1811</name>
</gene>
<dbReference type="EMBL" id="UYRR01002129">
    <property type="protein sequence ID" value="VDK19289.1"/>
    <property type="molecule type" value="Genomic_DNA"/>
</dbReference>
<name>A0A0M3J328_ANISI</name>
<feature type="region of interest" description="Disordered" evidence="1">
    <location>
        <begin position="42"/>
        <end position="86"/>
    </location>
</feature>
<evidence type="ECO:0000256" key="1">
    <source>
        <dbReference type="SAM" id="MobiDB-lite"/>
    </source>
</evidence>
<protein>
    <submittedName>
        <fullName evidence="4">Retrovirus-related Pol polyprotein from transposon TNT 1-94</fullName>
    </submittedName>
</protein>
<sequence>MLLASILPFPWYHNYQFDKNASDDFAFIYNRHVHEFQANIPDSTRNAHSSSHSNEDTSDLDSNREQTGLSDSSSHSNEQKVGKFNMKLSATKQKVNRFDADKNDDDSDRNVVTDSSDYDKISTILGAAMLPPMEVHKPAKIYSSKAIKNSFTVDNNVRRSPSKTTHNPVCFY</sequence>
<organism evidence="4">
    <name type="scientific">Anisakis simplex</name>
    <name type="common">Herring worm</name>
    <dbReference type="NCBI Taxonomy" id="6269"/>
    <lineage>
        <taxon>Eukaryota</taxon>
        <taxon>Metazoa</taxon>
        <taxon>Ecdysozoa</taxon>
        <taxon>Nematoda</taxon>
        <taxon>Chromadorea</taxon>
        <taxon>Rhabditida</taxon>
        <taxon>Spirurina</taxon>
        <taxon>Ascaridomorpha</taxon>
        <taxon>Ascaridoidea</taxon>
        <taxon>Anisakidae</taxon>
        <taxon>Anisakis</taxon>
        <taxon>Anisakis simplex complex</taxon>
    </lineage>
</organism>
<dbReference type="Proteomes" id="UP000267096">
    <property type="component" value="Unassembled WGS sequence"/>
</dbReference>
<evidence type="ECO:0000313" key="4">
    <source>
        <dbReference type="WBParaSite" id="ASIM_0000194001-mRNA-1"/>
    </source>
</evidence>
<reference evidence="4" key="1">
    <citation type="submission" date="2017-02" db="UniProtKB">
        <authorList>
            <consortium name="WormBaseParasite"/>
        </authorList>
    </citation>
    <scope>IDENTIFICATION</scope>
</reference>
<keyword evidence="3" id="KW-1185">Reference proteome</keyword>
<feature type="compositionally biased region" description="Polar residues" evidence="1">
    <location>
        <begin position="42"/>
        <end position="52"/>
    </location>
</feature>
<evidence type="ECO:0000313" key="3">
    <source>
        <dbReference type="Proteomes" id="UP000267096"/>
    </source>
</evidence>
<accession>A0A0M3J328</accession>
<feature type="compositionally biased region" description="Polar residues" evidence="1">
    <location>
        <begin position="65"/>
        <end position="76"/>
    </location>
</feature>
<dbReference type="AlphaFoldDB" id="A0A0M3J328"/>